<dbReference type="AlphaFoldDB" id="A0A167WJK2"/>
<accession>A0A167WJK2</accession>
<reference evidence="1 2" key="1">
    <citation type="journal article" date="2016" name="Mol. Biol. Evol.">
        <title>Comparative Genomics of Early-Diverging Mushroom-Forming Fungi Provides Insights into the Origins of Lignocellulose Decay Capabilities.</title>
        <authorList>
            <person name="Nagy L.G."/>
            <person name="Riley R."/>
            <person name="Tritt A."/>
            <person name="Adam C."/>
            <person name="Daum C."/>
            <person name="Floudas D."/>
            <person name="Sun H."/>
            <person name="Yadav J.S."/>
            <person name="Pangilinan J."/>
            <person name="Larsson K.H."/>
            <person name="Matsuura K."/>
            <person name="Barry K."/>
            <person name="Labutti K."/>
            <person name="Kuo R."/>
            <person name="Ohm R.A."/>
            <person name="Bhattacharya S.S."/>
            <person name="Shirouzu T."/>
            <person name="Yoshinaga Y."/>
            <person name="Martin F.M."/>
            <person name="Grigoriev I.V."/>
            <person name="Hibbett D.S."/>
        </authorList>
    </citation>
    <scope>NUCLEOTIDE SEQUENCE [LARGE SCALE GENOMIC DNA]</scope>
    <source>
        <strain evidence="1 2">CBS 109695</strain>
    </source>
</reference>
<gene>
    <name evidence="1" type="ORF">FIBSPDRAFT_966678</name>
</gene>
<organism evidence="1 2">
    <name type="scientific">Athelia psychrophila</name>
    <dbReference type="NCBI Taxonomy" id="1759441"/>
    <lineage>
        <taxon>Eukaryota</taxon>
        <taxon>Fungi</taxon>
        <taxon>Dikarya</taxon>
        <taxon>Basidiomycota</taxon>
        <taxon>Agaricomycotina</taxon>
        <taxon>Agaricomycetes</taxon>
        <taxon>Agaricomycetidae</taxon>
        <taxon>Atheliales</taxon>
        <taxon>Atheliaceae</taxon>
        <taxon>Athelia</taxon>
    </lineage>
</organism>
<dbReference type="Proteomes" id="UP000076532">
    <property type="component" value="Unassembled WGS sequence"/>
</dbReference>
<dbReference type="STRING" id="436010.A0A167WJK2"/>
<proteinExistence type="predicted"/>
<evidence type="ECO:0000313" key="2">
    <source>
        <dbReference type="Proteomes" id="UP000076532"/>
    </source>
</evidence>
<protein>
    <submittedName>
        <fullName evidence="1">Glycoside hydrolase family 71 protein</fullName>
    </submittedName>
</protein>
<dbReference type="EMBL" id="KV417801">
    <property type="protein sequence ID" value="KZP06170.1"/>
    <property type="molecule type" value="Genomic_DNA"/>
</dbReference>
<dbReference type="GO" id="GO:0016787">
    <property type="term" value="F:hydrolase activity"/>
    <property type="evidence" value="ECO:0007669"/>
    <property type="project" value="UniProtKB-KW"/>
</dbReference>
<evidence type="ECO:0000313" key="1">
    <source>
        <dbReference type="EMBL" id="KZP06170.1"/>
    </source>
</evidence>
<keyword evidence="1" id="KW-0378">Hydrolase</keyword>
<dbReference type="OrthoDB" id="3257981at2759"/>
<name>A0A167WJK2_9AGAM</name>
<sequence>MRVFLWDEMWNELANETRSSRSRCSPRPPTWLSIDSETTAFYADAGFTVGSVPFPAEDKQTPTVKINRAGTKITSGSGGISINQTGCTYYNFNPYVGSVIAK</sequence>
<keyword evidence="2" id="KW-1185">Reference proteome</keyword>